<dbReference type="InterPro" id="IPR021863">
    <property type="entry name" value="FAS_N"/>
</dbReference>
<evidence type="ECO:0000256" key="5">
    <source>
        <dbReference type="ARBA" id="ARBA00023136"/>
    </source>
</evidence>
<dbReference type="GO" id="GO:0006629">
    <property type="term" value="P:lipid metabolic process"/>
    <property type="evidence" value="ECO:0007669"/>
    <property type="project" value="InterPro"/>
</dbReference>
<dbReference type="Pfam" id="PF00487">
    <property type="entry name" value="FA_desaturase"/>
    <property type="match status" value="1"/>
</dbReference>
<sequence length="371" mass="43084">MGANAEMIPPRAPTKKPPFTLSQIKRAIPPHCFQRSLLRSFSYVLYDLIAIFVIYNISNTYLDLLPKPFSYLAWAVYAFVQGCIMTGVWVLAHECGHHAFSNYRWLDDTVGLILHSLLLTPYFSWKLSHKRHHANHNSLEKDEVFVPNTKEHIPWYTKYYQNPIGRVITLSISLALGLHMYFLFNFCGRKYARFTSHYDPKSPIYLEHERALIYISDVGVIAVGYGLLHLVTTKGLIWVICVYGAPLLVMNGFIVVITLLHHTHPSLPHYESSEWDWLRGGLATIDRDYGILNKVFHRITDTHVTHHLFSTMPHYHAEEATKAIKPILGEYYQFDATPWYKALWREYKECVYVTNDEVGDNNGVFWYTNKL</sequence>
<feature type="transmembrane region" description="Helical" evidence="6">
    <location>
        <begin position="43"/>
        <end position="62"/>
    </location>
</feature>
<dbReference type="GO" id="GO:0016020">
    <property type="term" value="C:membrane"/>
    <property type="evidence" value="ECO:0007669"/>
    <property type="project" value="UniProtKB-SubCell"/>
</dbReference>
<dbReference type="EMBL" id="JBDFQZ010000005">
    <property type="protein sequence ID" value="KAK9725694.1"/>
    <property type="molecule type" value="Genomic_DNA"/>
</dbReference>
<feature type="transmembrane region" description="Helical" evidence="6">
    <location>
        <begin position="237"/>
        <end position="260"/>
    </location>
</feature>
<evidence type="ECO:0000256" key="1">
    <source>
        <dbReference type="ARBA" id="ARBA00004370"/>
    </source>
</evidence>
<dbReference type="GO" id="GO:0016717">
    <property type="term" value="F:oxidoreductase activity, acting on paired donors, with oxidation of a pair of donors resulting in the reduction of molecular oxygen to two molecules of water"/>
    <property type="evidence" value="ECO:0007669"/>
    <property type="project" value="InterPro"/>
</dbReference>
<protein>
    <submittedName>
        <fullName evidence="9">Uncharacterized protein</fullName>
    </submittedName>
</protein>
<dbReference type="EMBL" id="JBDFQZ010000005">
    <property type="protein sequence ID" value="KAK9725693.1"/>
    <property type="molecule type" value="Genomic_DNA"/>
</dbReference>
<dbReference type="AlphaFoldDB" id="A0AAW1KY90"/>
<gene>
    <name evidence="9" type="ORF">RND81_05G163000</name>
</gene>
<evidence type="ECO:0000259" key="8">
    <source>
        <dbReference type="Pfam" id="PF11960"/>
    </source>
</evidence>
<keyword evidence="4" id="KW-0560">Oxidoreductase</keyword>
<dbReference type="InterPro" id="IPR012171">
    <property type="entry name" value="Fatty_acid_desaturase"/>
</dbReference>
<accession>A0AAW1KY90</accession>
<evidence type="ECO:0000256" key="4">
    <source>
        <dbReference type="ARBA" id="ARBA00023002"/>
    </source>
</evidence>
<dbReference type="InterPro" id="IPR005804">
    <property type="entry name" value="FA_desaturase_dom"/>
</dbReference>
<dbReference type="CDD" id="cd03507">
    <property type="entry name" value="Delta12-FADS-like"/>
    <property type="match status" value="1"/>
</dbReference>
<dbReference type="Proteomes" id="UP001443914">
    <property type="component" value="Unassembled WGS sequence"/>
</dbReference>
<evidence type="ECO:0000256" key="2">
    <source>
        <dbReference type="ARBA" id="ARBA00005189"/>
    </source>
</evidence>
<keyword evidence="6" id="KW-0812">Transmembrane</keyword>
<feature type="domain" description="Fatty acid desaturase" evidence="7">
    <location>
        <begin position="73"/>
        <end position="333"/>
    </location>
</feature>
<reference evidence="9 10" key="1">
    <citation type="submission" date="2024-03" db="EMBL/GenBank/DDBJ databases">
        <title>WGS assembly of Saponaria officinalis var. Norfolk2.</title>
        <authorList>
            <person name="Jenkins J."/>
            <person name="Shu S."/>
            <person name="Grimwood J."/>
            <person name="Barry K."/>
            <person name="Goodstein D."/>
            <person name="Schmutz J."/>
            <person name="Leebens-Mack J."/>
            <person name="Osbourn A."/>
        </authorList>
    </citation>
    <scope>NUCLEOTIDE SEQUENCE [LARGE SCALE GENOMIC DNA]</scope>
    <source>
        <strain evidence="10">cv. Norfolk2</strain>
        <strain evidence="9">JIC</strain>
        <tissue evidence="9">Leaf</tissue>
    </source>
</reference>
<evidence type="ECO:0000313" key="10">
    <source>
        <dbReference type="Proteomes" id="UP001443914"/>
    </source>
</evidence>
<keyword evidence="10" id="KW-1185">Reference proteome</keyword>
<evidence type="ECO:0000259" key="7">
    <source>
        <dbReference type="Pfam" id="PF00487"/>
    </source>
</evidence>
<dbReference type="PANTHER" id="PTHR32100">
    <property type="entry name" value="OMEGA-6 FATTY ACID DESATURASE, CHLOROPLASTIC"/>
    <property type="match status" value="1"/>
</dbReference>
<feature type="transmembrane region" description="Helical" evidence="6">
    <location>
        <begin position="211"/>
        <end position="231"/>
    </location>
</feature>
<comment type="pathway">
    <text evidence="2">Lipid metabolism.</text>
</comment>
<keyword evidence="5 6" id="KW-0472">Membrane</keyword>
<comment type="similarity">
    <text evidence="3">Belongs to the fatty acid desaturase type 1 family.</text>
</comment>
<comment type="caution">
    <text evidence="9">The sequence shown here is derived from an EMBL/GenBank/DDBJ whole genome shotgun (WGS) entry which is preliminary data.</text>
</comment>
<name>A0AAW1KY90_SAPOF</name>
<evidence type="ECO:0000256" key="3">
    <source>
        <dbReference type="ARBA" id="ARBA00009295"/>
    </source>
</evidence>
<evidence type="ECO:0000313" key="9">
    <source>
        <dbReference type="EMBL" id="KAK9725693.1"/>
    </source>
</evidence>
<dbReference type="Pfam" id="PF11960">
    <property type="entry name" value="DUF3474"/>
    <property type="match status" value="1"/>
</dbReference>
<comment type="subcellular location">
    <subcellularLocation>
        <location evidence="1">Membrane</location>
    </subcellularLocation>
</comment>
<evidence type="ECO:0000256" key="6">
    <source>
        <dbReference type="SAM" id="Phobius"/>
    </source>
</evidence>
<proteinExistence type="inferred from homology"/>
<feature type="domain" description="Fatty acid desaturase N-terminal" evidence="8">
    <location>
        <begin position="13"/>
        <end position="53"/>
    </location>
</feature>
<organism evidence="9 10">
    <name type="scientific">Saponaria officinalis</name>
    <name type="common">Common soapwort</name>
    <name type="synonym">Lychnis saponaria</name>
    <dbReference type="NCBI Taxonomy" id="3572"/>
    <lineage>
        <taxon>Eukaryota</taxon>
        <taxon>Viridiplantae</taxon>
        <taxon>Streptophyta</taxon>
        <taxon>Embryophyta</taxon>
        <taxon>Tracheophyta</taxon>
        <taxon>Spermatophyta</taxon>
        <taxon>Magnoliopsida</taxon>
        <taxon>eudicotyledons</taxon>
        <taxon>Gunneridae</taxon>
        <taxon>Pentapetalae</taxon>
        <taxon>Caryophyllales</taxon>
        <taxon>Caryophyllaceae</taxon>
        <taxon>Caryophylleae</taxon>
        <taxon>Saponaria</taxon>
    </lineage>
</organism>
<feature type="transmembrane region" description="Helical" evidence="6">
    <location>
        <begin position="164"/>
        <end position="184"/>
    </location>
</feature>
<feature type="transmembrane region" description="Helical" evidence="6">
    <location>
        <begin position="74"/>
        <end position="93"/>
    </location>
</feature>
<keyword evidence="6" id="KW-1133">Transmembrane helix</keyword>